<accession>A0A6J8BSS7</accession>
<dbReference type="InterPro" id="IPR025714">
    <property type="entry name" value="Methyltranfer_dom"/>
</dbReference>
<gene>
    <name evidence="2" type="ORF">MCOR_21776</name>
</gene>
<sequence length="162" mass="19004">MGNTTKHIRKSGVHFHPIGIGGKSNDAVIPRMDQYTKINPKKMWKMRTLRQIIESLGHEDRHLDILKVDIEAYEWEVLQNILSDNLTPRIRQLELEFHIFPNTADVSNYVELLQIYRSLKEAGFSRYACTIYRFDNTTKLLQAECGLVNLKFDFLKYPLKHV</sequence>
<dbReference type="InterPro" id="IPR026913">
    <property type="entry name" value="METTL24"/>
</dbReference>
<dbReference type="PANTHER" id="PTHR32026">
    <property type="entry name" value="METHYLTRANSFERASE-LIKE PROTEIN 24"/>
    <property type="match status" value="1"/>
</dbReference>
<feature type="domain" description="Methyltransferase" evidence="1">
    <location>
        <begin position="11"/>
        <end position="131"/>
    </location>
</feature>
<evidence type="ECO:0000259" key="1">
    <source>
        <dbReference type="Pfam" id="PF13383"/>
    </source>
</evidence>
<dbReference type="InterPro" id="IPR029063">
    <property type="entry name" value="SAM-dependent_MTases_sf"/>
</dbReference>
<dbReference type="Pfam" id="PF13383">
    <property type="entry name" value="Methyltransf_22"/>
    <property type="match status" value="1"/>
</dbReference>
<keyword evidence="3" id="KW-1185">Reference proteome</keyword>
<dbReference type="Gene3D" id="3.40.50.150">
    <property type="entry name" value="Vaccinia Virus protein VP39"/>
    <property type="match status" value="1"/>
</dbReference>
<dbReference type="EMBL" id="CACVKT020003863">
    <property type="protein sequence ID" value="CAC5386321.1"/>
    <property type="molecule type" value="Genomic_DNA"/>
</dbReference>
<proteinExistence type="predicted"/>
<dbReference type="PANTHER" id="PTHR32026:SF10">
    <property type="entry name" value="METHYLTRANSFERASE-LIKE PROTEIN 24-RELATED"/>
    <property type="match status" value="1"/>
</dbReference>
<reference evidence="2 3" key="1">
    <citation type="submission" date="2020-06" db="EMBL/GenBank/DDBJ databases">
        <authorList>
            <person name="Li R."/>
            <person name="Bekaert M."/>
        </authorList>
    </citation>
    <scope>NUCLEOTIDE SEQUENCE [LARGE SCALE GENOMIC DNA]</scope>
    <source>
        <strain evidence="3">wild</strain>
    </source>
</reference>
<evidence type="ECO:0000313" key="3">
    <source>
        <dbReference type="Proteomes" id="UP000507470"/>
    </source>
</evidence>
<dbReference type="Proteomes" id="UP000507470">
    <property type="component" value="Unassembled WGS sequence"/>
</dbReference>
<protein>
    <recommendedName>
        <fullName evidence="1">Methyltransferase domain-containing protein</fullName>
    </recommendedName>
</protein>
<dbReference type="OrthoDB" id="6083774at2759"/>
<name>A0A6J8BSS7_MYTCO</name>
<organism evidence="2 3">
    <name type="scientific">Mytilus coruscus</name>
    <name type="common">Sea mussel</name>
    <dbReference type="NCBI Taxonomy" id="42192"/>
    <lineage>
        <taxon>Eukaryota</taxon>
        <taxon>Metazoa</taxon>
        <taxon>Spiralia</taxon>
        <taxon>Lophotrochozoa</taxon>
        <taxon>Mollusca</taxon>
        <taxon>Bivalvia</taxon>
        <taxon>Autobranchia</taxon>
        <taxon>Pteriomorphia</taxon>
        <taxon>Mytilida</taxon>
        <taxon>Mytiloidea</taxon>
        <taxon>Mytilidae</taxon>
        <taxon>Mytilinae</taxon>
        <taxon>Mytilus</taxon>
    </lineage>
</organism>
<evidence type="ECO:0000313" key="2">
    <source>
        <dbReference type="EMBL" id="CAC5386321.1"/>
    </source>
</evidence>
<dbReference type="AlphaFoldDB" id="A0A6J8BSS7"/>